<gene>
    <name evidence="5" type="ORF">PHYSODRAFT_322666</name>
</gene>
<evidence type="ECO:0000256" key="1">
    <source>
        <dbReference type="ARBA" id="ARBA00004340"/>
    </source>
</evidence>
<evidence type="ECO:0000259" key="4">
    <source>
        <dbReference type="Pfam" id="PF20147"/>
    </source>
</evidence>
<dbReference type="InParanoid" id="G4YHJ8"/>
<feature type="domain" description="Crinkler effector protein N-terminal" evidence="4">
    <location>
        <begin position="127"/>
        <end position="187"/>
    </location>
</feature>
<evidence type="ECO:0000256" key="2">
    <source>
        <dbReference type="ARBA" id="ARBA00004613"/>
    </source>
</evidence>
<comment type="subcellular location">
    <subcellularLocation>
        <location evidence="1">Host cell</location>
    </subcellularLocation>
    <subcellularLocation>
        <location evidence="2">Secreted</location>
    </subcellularLocation>
</comment>
<dbReference type="InterPro" id="IPR045379">
    <property type="entry name" value="Crinkler_N"/>
</dbReference>
<dbReference type="GeneID" id="20644836"/>
<dbReference type="GO" id="GO:0043657">
    <property type="term" value="C:host cell"/>
    <property type="evidence" value="ECO:0007669"/>
    <property type="project" value="UniProtKB-SubCell"/>
</dbReference>
<proteinExistence type="predicted"/>
<evidence type="ECO:0000313" key="5">
    <source>
        <dbReference type="EMBL" id="EGZ29103.1"/>
    </source>
</evidence>
<accession>G4YHJ8</accession>
<keyword evidence="6" id="KW-1185">Reference proteome</keyword>
<dbReference type="KEGG" id="psoj:PHYSODRAFT_322666"/>
<reference evidence="5 6" key="1">
    <citation type="journal article" date="2006" name="Science">
        <title>Phytophthora genome sequences uncover evolutionary origins and mechanisms of pathogenesis.</title>
        <authorList>
            <person name="Tyler B.M."/>
            <person name="Tripathy S."/>
            <person name="Zhang X."/>
            <person name="Dehal P."/>
            <person name="Jiang R.H."/>
            <person name="Aerts A."/>
            <person name="Arredondo F.D."/>
            <person name="Baxter L."/>
            <person name="Bensasson D."/>
            <person name="Beynon J.L."/>
            <person name="Chapman J."/>
            <person name="Damasceno C.M."/>
            <person name="Dorrance A.E."/>
            <person name="Dou D."/>
            <person name="Dickerman A.W."/>
            <person name="Dubchak I.L."/>
            <person name="Garbelotto M."/>
            <person name="Gijzen M."/>
            <person name="Gordon S.G."/>
            <person name="Govers F."/>
            <person name="Grunwald N.J."/>
            <person name="Huang W."/>
            <person name="Ivors K.L."/>
            <person name="Jones R.W."/>
            <person name="Kamoun S."/>
            <person name="Krampis K."/>
            <person name="Lamour K.H."/>
            <person name="Lee M.K."/>
            <person name="McDonald W.H."/>
            <person name="Medina M."/>
            <person name="Meijer H.J."/>
            <person name="Nordberg E.K."/>
            <person name="Maclean D.J."/>
            <person name="Ospina-Giraldo M.D."/>
            <person name="Morris P.F."/>
            <person name="Phuntumart V."/>
            <person name="Putnam N.H."/>
            <person name="Rash S."/>
            <person name="Rose J.K."/>
            <person name="Sakihama Y."/>
            <person name="Salamov A.A."/>
            <person name="Savidor A."/>
            <person name="Scheuring C.F."/>
            <person name="Smith B.M."/>
            <person name="Sobral B.W."/>
            <person name="Terry A."/>
            <person name="Torto-Alalibo T.A."/>
            <person name="Win J."/>
            <person name="Xu Z."/>
            <person name="Zhang H."/>
            <person name="Grigoriev I.V."/>
            <person name="Rokhsar D.S."/>
            <person name="Boore J.L."/>
        </authorList>
    </citation>
    <scope>NUCLEOTIDE SEQUENCE [LARGE SCALE GENOMIC DNA]</scope>
    <source>
        <strain evidence="5 6">P6497</strain>
    </source>
</reference>
<organism evidence="5 6">
    <name type="scientific">Phytophthora sojae (strain P6497)</name>
    <name type="common">Soybean stem and root rot agent</name>
    <name type="synonym">Phytophthora megasperma f. sp. glycines</name>
    <dbReference type="NCBI Taxonomy" id="1094619"/>
    <lineage>
        <taxon>Eukaryota</taxon>
        <taxon>Sar</taxon>
        <taxon>Stramenopiles</taxon>
        <taxon>Oomycota</taxon>
        <taxon>Peronosporomycetes</taxon>
        <taxon>Peronosporales</taxon>
        <taxon>Peronosporaceae</taxon>
        <taxon>Phytophthora</taxon>
    </lineage>
</organism>
<evidence type="ECO:0000256" key="3">
    <source>
        <dbReference type="ARBA" id="ARBA00022525"/>
    </source>
</evidence>
<dbReference type="CDD" id="cd17039">
    <property type="entry name" value="Ubl_ubiquitin_like"/>
    <property type="match status" value="1"/>
</dbReference>
<dbReference type="Pfam" id="PF20147">
    <property type="entry name" value="Crinkler"/>
    <property type="match status" value="1"/>
</dbReference>
<dbReference type="Proteomes" id="UP000002640">
    <property type="component" value="Unassembled WGS sequence"/>
</dbReference>
<dbReference type="RefSeq" id="XP_009516378.1">
    <property type="nucleotide sequence ID" value="XM_009518083.1"/>
</dbReference>
<protein>
    <recommendedName>
        <fullName evidence="4">Crinkler effector protein N-terminal domain-containing protein</fullName>
    </recommendedName>
</protein>
<sequence length="785" mass="87404">MKVKCGVAGIAESPLSVFMDENVSVEELRSEIHRIQFYQCWKVVGEEGGGERSEPTAGTATQLKISTLRIVFDATASAPNNQIPASRLQLFLAEKDGGNWVTTNDVEAGLCITDHMEKLGVIGRRPTVFCNVVGKAGTFPVKIDQNMSVGELKEVIREKQQYQLPASTMELFQEEKDNGKWVADKVEGGVDVTEYMTQLDNAEARLNSVGLSSDTAGSGNDRVWLPLYTAVAERLKDLDGVKQLMTTIKMLQADAELVGHWEDTNGIQPPGGKDRQQSVYGSFDQRSAAFRAYIDKDMTQKFKLCEGSVGDFEESERLFIYGFIIAALGGLEEYSGLEASRSDVKTALSNRRKKTDKTFVFFLDEFPRVGNLKDAEKNARWKRARMMRNVFRSFRIVVVATATNGTARDLATTRRDSRVDSSSRGETPWCVVVPSFPAFATSANVDAPWLWILKHSRPLFSYRAQLYMKDHPFESSGTDQLEYLTDMAKTLAGQFRALKQLSATGEFELGQFCMLLCTSYKEVDGRVNLIVGHYGRFRETAPFTLYLSGATEGLFKQIENEEGTPAGKRMAKWDARCKLPLPEEDILLHLALMVDECIPAEGGKAAKVLRPLRFPVHEEWQQINMPCDTSNIPARSHSGISLEALVAAAVVLASHRGGFYGVKFPEFLGRLLFELGVEKNPECVKELPNQLKHDTIILFLSIPNTEWPGEFLQEWQRRGAMFANVKRTADAERIDFEVLSNEEDDKISLADECKTHEVLSGMQIAETHLSGGSKKAICDGAHSTS</sequence>
<keyword evidence="3" id="KW-0964">Secreted</keyword>
<dbReference type="GO" id="GO:0005576">
    <property type="term" value="C:extracellular region"/>
    <property type="evidence" value="ECO:0007669"/>
    <property type="project" value="UniProtKB-SubCell"/>
</dbReference>
<evidence type="ECO:0000313" key="6">
    <source>
        <dbReference type="Proteomes" id="UP000002640"/>
    </source>
</evidence>
<dbReference type="AlphaFoldDB" id="G4YHJ8"/>
<dbReference type="EMBL" id="JH159151">
    <property type="protein sequence ID" value="EGZ29103.1"/>
    <property type="molecule type" value="Genomic_DNA"/>
</dbReference>
<name>G4YHJ8_PHYSP</name>